<comment type="similarity">
    <text evidence="1">Belongs to the isocitrate lyase/PEP mutase superfamily. Methylisocitrate lyase family.</text>
</comment>
<dbReference type="SUPFAM" id="SSF51621">
    <property type="entry name" value="Phosphoenolpyruvate/pyruvate domain"/>
    <property type="match status" value="1"/>
</dbReference>
<comment type="caution">
    <text evidence="5">The sequence shown here is derived from an EMBL/GenBank/DDBJ whole genome shotgun (WGS) entry which is preliminary data.</text>
</comment>
<sequence length="297" mass="31661">MARLLGGDFDGPARLRELLAGGDPVVAPGAYDALSARLIEDAGFPAVYMTGFGVTASLLGRPDVGLLTMTEMVDAARRIAAAVDLPVVADADTGYGNALNVIRTVREYETAGVAGIHLEDQVSPKRCGHMEGKQVVTADAMVDKVKAAVRARRNNDFVLIARTDARAVEGIDAAIERAHRYREAGADALFVEALQSEEEIERVAAEFAGFPLLFNWVEGGKTPPVGLDRLRELGFRLVICPISTLLAATGALRETLGRIKKDGTPLNVLGSLPGFGEFTEFIGLPEVNSIGDRYPNS</sequence>
<evidence type="ECO:0000256" key="3">
    <source>
        <dbReference type="ARBA" id="ARBA00058526"/>
    </source>
</evidence>
<dbReference type="InterPro" id="IPR018523">
    <property type="entry name" value="Isocitrate_lyase_ph_CS"/>
</dbReference>
<evidence type="ECO:0000256" key="1">
    <source>
        <dbReference type="ARBA" id="ARBA00009282"/>
    </source>
</evidence>
<protein>
    <recommendedName>
        <fullName evidence="4">2-methylisocitrate lyase</fullName>
    </recommendedName>
</protein>
<dbReference type="Proteomes" id="UP000319769">
    <property type="component" value="Unassembled WGS sequence"/>
</dbReference>
<dbReference type="OrthoDB" id="9771433at2"/>
<dbReference type="InterPro" id="IPR040442">
    <property type="entry name" value="Pyrv_kinase-like_dom_sf"/>
</dbReference>
<dbReference type="Gene3D" id="3.20.20.60">
    <property type="entry name" value="Phosphoenolpyruvate-binding domains"/>
    <property type="match status" value="1"/>
</dbReference>
<dbReference type="PROSITE" id="PS00161">
    <property type="entry name" value="ISOCITRATE_LYASE"/>
    <property type="match status" value="1"/>
</dbReference>
<accession>A0A5N0V5P9</accession>
<dbReference type="InterPro" id="IPR015813">
    <property type="entry name" value="Pyrv/PenolPyrv_kinase-like_dom"/>
</dbReference>
<dbReference type="PANTHER" id="PTHR42905">
    <property type="entry name" value="PHOSPHOENOLPYRUVATE CARBOXYLASE"/>
    <property type="match status" value="1"/>
</dbReference>
<evidence type="ECO:0000313" key="5">
    <source>
        <dbReference type="EMBL" id="KAA9159766.1"/>
    </source>
</evidence>
<comment type="function">
    <text evidence="3">Involved in the methylcitric acid cycle. Catalyzes the cleavage of 2-methylisocitrate to yield pyruvate and succinate.</text>
</comment>
<dbReference type="EMBL" id="VMNW02000027">
    <property type="protein sequence ID" value="KAA9159766.1"/>
    <property type="molecule type" value="Genomic_DNA"/>
</dbReference>
<dbReference type="AlphaFoldDB" id="A0A5N0V5P9"/>
<dbReference type="FunFam" id="3.20.20.60:FF:000009">
    <property type="entry name" value="2-methylisocitrate lyase"/>
    <property type="match status" value="1"/>
</dbReference>
<comment type="catalytic activity">
    <reaction evidence="2">
        <text>3-hydroxybutane-1,2,3-tricarboxylate = pyruvate + succinate</text>
        <dbReference type="Rhea" id="RHEA:57504"/>
        <dbReference type="ChEBI" id="CHEBI:15361"/>
        <dbReference type="ChEBI" id="CHEBI:30031"/>
        <dbReference type="ChEBI" id="CHEBI:141790"/>
    </reaction>
</comment>
<keyword evidence="6" id="KW-1185">Reference proteome</keyword>
<evidence type="ECO:0000313" key="6">
    <source>
        <dbReference type="Proteomes" id="UP000319769"/>
    </source>
</evidence>
<gene>
    <name evidence="5" type="ORF">FPZ12_019235</name>
</gene>
<name>A0A5N0V5P9_9PSEU</name>
<dbReference type="InterPro" id="IPR039556">
    <property type="entry name" value="ICL/PEPM"/>
</dbReference>
<organism evidence="5 6">
    <name type="scientific">Amycolatopsis acidicola</name>
    <dbReference type="NCBI Taxonomy" id="2596893"/>
    <lineage>
        <taxon>Bacteria</taxon>
        <taxon>Bacillati</taxon>
        <taxon>Actinomycetota</taxon>
        <taxon>Actinomycetes</taxon>
        <taxon>Pseudonocardiales</taxon>
        <taxon>Pseudonocardiaceae</taxon>
        <taxon>Amycolatopsis</taxon>
    </lineage>
</organism>
<evidence type="ECO:0000256" key="4">
    <source>
        <dbReference type="ARBA" id="ARBA00073849"/>
    </source>
</evidence>
<dbReference type="GO" id="GO:0046421">
    <property type="term" value="F:methylisocitrate lyase activity"/>
    <property type="evidence" value="ECO:0007669"/>
    <property type="project" value="UniProtKB-ARBA"/>
</dbReference>
<dbReference type="CDD" id="cd00377">
    <property type="entry name" value="ICL_PEPM"/>
    <property type="match status" value="1"/>
</dbReference>
<evidence type="ECO:0000256" key="2">
    <source>
        <dbReference type="ARBA" id="ARBA00051150"/>
    </source>
</evidence>
<dbReference type="PANTHER" id="PTHR42905:SF5">
    <property type="entry name" value="CARBOXYVINYL-CARBOXYPHOSPHONATE PHOSPHORYLMUTASE, CHLOROPLASTIC"/>
    <property type="match status" value="1"/>
</dbReference>
<proteinExistence type="inferred from homology"/>
<dbReference type="RefSeq" id="WP_144746828.1">
    <property type="nucleotide sequence ID" value="NZ_VMNW02000027.1"/>
</dbReference>
<reference evidence="5" key="1">
    <citation type="submission" date="2019-09" db="EMBL/GenBank/DDBJ databases">
        <authorList>
            <person name="Teo W.F.A."/>
            <person name="Duangmal K."/>
        </authorList>
    </citation>
    <scope>NUCLEOTIDE SEQUENCE [LARGE SCALE GENOMIC DNA]</scope>
    <source>
        <strain evidence="5">K81G1</strain>
    </source>
</reference>
<dbReference type="Pfam" id="PF13714">
    <property type="entry name" value="PEP_mutase"/>
    <property type="match status" value="1"/>
</dbReference>